<evidence type="ECO:0000313" key="1">
    <source>
        <dbReference type="EMBL" id="KAJ7311606.1"/>
    </source>
</evidence>
<organism evidence="1 2">
    <name type="scientific">Desmophyllum pertusum</name>
    <dbReference type="NCBI Taxonomy" id="174260"/>
    <lineage>
        <taxon>Eukaryota</taxon>
        <taxon>Metazoa</taxon>
        <taxon>Cnidaria</taxon>
        <taxon>Anthozoa</taxon>
        <taxon>Hexacorallia</taxon>
        <taxon>Scleractinia</taxon>
        <taxon>Caryophylliina</taxon>
        <taxon>Caryophylliidae</taxon>
        <taxon>Desmophyllum</taxon>
    </lineage>
</organism>
<protein>
    <recommendedName>
        <fullName evidence="3">Apple domain-containing protein</fullName>
    </recommendedName>
</protein>
<evidence type="ECO:0000313" key="2">
    <source>
        <dbReference type="Proteomes" id="UP001163046"/>
    </source>
</evidence>
<name>A0A9W9Y6U2_9CNID</name>
<dbReference type="Proteomes" id="UP001163046">
    <property type="component" value="Unassembled WGS sequence"/>
</dbReference>
<feature type="non-terminal residue" evidence="1">
    <location>
        <position position="120"/>
    </location>
</feature>
<sequence length="120" mass="13590">MLRDDAPLNTRARNTAYTVSEVYIDGRKGLKRDTKNGVAYANFAAHKFRHLNVTALVSTSVKELRECGKLCVDHSSCFSTNLAAFRDQDGWILCELLPSDKYNNSNLFIDSAMYHHFSIK</sequence>
<reference evidence="1" key="1">
    <citation type="submission" date="2023-01" db="EMBL/GenBank/DDBJ databases">
        <title>Genome assembly of the deep-sea coral Lophelia pertusa.</title>
        <authorList>
            <person name="Herrera S."/>
            <person name="Cordes E."/>
        </authorList>
    </citation>
    <scope>NUCLEOTIDE SEQUENCE</scope>
    <source>
        <strain evidence="1">USNM1676648</strain>
        <tissue evidence="1">Polyp</tissue>
    </source>
</reference>
<dbReference type="OrthoDB" id="5976912at2759"/>
<gene>
    <name evidence="1" type="ORF">OS493_039943</name>
</gene>
<comment type="caution">
    <text evidence="1">The sequence shown here is derived from an EMBL/GenBank/DDBJ whole genome shotgun (WGS) entry which is preliminary data.</text>
</comment>
<evidence type="ECO:0008006" key="3">
    <source>
        <dbReference type="Google" id="ProtNLM"/>
    </source>
</evidence>
<accession>A0A9W9Y6U2</accession>
<dbReference type="AlphaFoldDB" id="A0A9W9Y6U2"/>
<proteinExistence type="predicted"/>
<keyword evidence="2" id="KW-1185">Reference proteome</keyword>
<dbReference type="EMBL" id="MU828040">
    <property type="protein sequence ID" value="KAJ7311606.1"/>
    <property type="molecule type" value="Genomic_DNA"/>
</dbReference>